<dbReference type="PRINTS" id="PR00507">
    <property type="entry name" value="N12N6MTFRASE"/>
</dbReference>
<dbReference type="EC" id="2.1.1.72" evidence="1"/>
<keyword evidence="3 9" id="KW-0808">Transferase</keyword>
<evidence type="ECO:0000259" key="7">
    <source>
        <dbReference type="Pfam" id="PF02384"/>
    </source>
</evidence>
<dbReference type="SUPFAM" id="SSF53335">
    <property type="entry name" value="S-adenosyl-L-methionine-dependent methyltransferases"/>
    <property type="match status" value="1"/>
</dbReference>
<dbReference type="Pfam" id="PF12161">
    <property type="entry name" value="HsdM_N"/>
    <property type="match status" value="1"/>
</dbReference>
<dbReference type="Pfam" id="PF02384">
    <property type="entry name" value="N6_Mtase"/>
    <property type="match status" value="1"/>
</dbReference>
<dbReference type="GO" id="GO:0008170">
    <property type="term" value="F:N-methyltransferase activity"/>
    <property type="evidence" value="ECO:0007669"/>
    <property type="project" value="InterPro"/>
</dbReference>
<dbReference type="GO" id="GO:0032259">
    <property type="term" value="P:methylation"/>
    <property type="evidence" value="ECO:0007669"/>
    <property type="project" value="UniProtKB-KW"/>
</dbReference>
<dbReference type="PANTHER" id="PTHR42933:SF3">
    <property type="entry name" value="TYPE I RESTRICTION ENZYME MJAVIII METHYLASE SUBUNIT"/>
    <property type="match status" value="1"/>
</dbReference>
<protein>
    <recommendedName>
        <fullName evidence="1">site-specific DNA-methyltransferase (adenine-specific)</fullName>
        <ecNumber evidence="1">2.1.1.72</ecNumber>
    </recommendedName>
</protein>
<dbReference type="Proteomes" id="UP000560081">
    <property type="component" value="Unassembled WGS sequence"/>
</dbReference>
<evidence type="ECO:0000313" key="9">
    <source>
        <dbReference type="EMBL" id="MBB4881904.1"/>
    </source>
</evidence>
<accession>A0A4Y8X1X7</accession>
<dbReference type="InterPro" id="IPR051537">
    <property type="entry name" value="DNA_Adenine_Mtase"/>
</dbReference>
<feature type="domain" description="DNA methylase adenine-specific" evidence="7">
    <location>
        <begin position="156"/>
        <end position="467"/>
    </location>
</feature>
<evidence type="ECO:0000256" key="6">
    <source>
        <dbReference type="ARBA" id="ARBA00047942"/>
    </source>
</evidence>
<dbReference type="InterPro" id="IPR002052">
    <property type="entry name" value="DNA_methylase_N6_adenine_CS"/>
</dbReference>
<dbReference type="GO" id="GO:0009007">
    <property type="term" value="F:site-specific DNA-methyltransferase (adenine-specific) activity"/>
    <property type="evidence" value="ECO:0007669"/>
    <property type="project" value="UniProtKB-EC"/>
</dbReference>
<dbReference type="CDD" id="cd02440">
    <property type="entry name" value="AdoMet_MTases"/>
    <property type="match status" value="1"/>
</dbReference>
<dbReference type="InterPro" id="IPR029063">
    <property type="entry name" value="SAM-dependent_MTases_sf"/>
</dbReference>
<evidence type="ECO:0000256" key="1">
    <source>
        <dbReference type="ARBA" id="ARBA00011900"/>
    </source>
</evidence>
<keyword evidence="10" id="KW-1185">Reference proteome</keyword>
<dbReference type="PROSITE" id="PS00092">
    <property type="entry name" value="N6_MTASE"/>
    <property type="match status" value="1"/>
</dbReference>
<dbReference type="GO" id="GO:0009307">
    <property type="term" value="P:DNA restriction-modification system"/>
    <property type="evidence" value="ECO:0007669"/>
    <property type="project" value="UniProtKB-KW"/>
</dbReference>
<comment type="caution">
    <text evidence="9">The sequence shown here is derived from an EMBL/GenBank/DDBJ whole genome shotgun (WGS) entry which is preliminary data.</text>
</comment>
<reference evidence="9 10" key="1">
    <citation type="submission" date="2020-08" db="EMBL/GenBank/DDBJ databases">
        <title>Sequencing the genomes of 1000 actinobacteria strains.</title>
        <authorList>
            <person name="Klenk H.-P."/>
        </authorList>
    </citation>
    <scope>NUCLEOTIDE SEQUENCE [LARGE SCALE GENOMIC DNA]</scope>
    <source>
        <strain evidence="9 10">DSM 19079</strain>
    </source>
</reference>
<evidence type="ECO:0000313" key="10">
    <source>
        <dbReference type="Proteomes" id="UP000560081"/>
    </source>
</evidence>
<organism evidence="9 10">
    <name type="scientific">Micrococcus flavus</name>
    <dbReference type="NCBI Taxonomy" id="384602"/>
    <lineage>
        <taxon>Bacteria</taxon>
        <taxon>Bacillati</taxon>
        <taxon>Actinomycetota</taxon>
        <taxon>Actinomycetes</taxon>
        <taxon>Micrococcales</taxon>
        <taxon>Micrococcaceae</taxon>
        <taxon>Micrococcus</taxon>
    </lineage>
</organism>
<keyword evidence="5" id="KW-0680">Restriction system</keyword>
<evidence type="ECO:0000256" key="5">
    <source>
        <dbReference type="ARBA" id="ARBA00022747"/>
    </source>
</evidence>
<comment type="catalytic activity">
    <reaction evidence="6">
        <text>a 2'-deoxyadenosine in DNA + S-adenosyl-L-methionine = an N(6)-methyl-2'-deoxyadenosine in DNA + S-adenosyl-L-homocysteine + H(+)</text>
        <dbReference type="Rhea" id="RHEA:15197"/>
        <dbReference type="Rhea" id="RHEA-COMP:12418"/>
        <dbReference type="Rhea" id="RHEA-COMP:12419"/>
        <dbReference type="ChEBI" id="CHEBI:15378"/>
        <dbReference type="ChEBI" id="CHEBI:57856"/>
        <dbReference type="ChEBI" id="CHEBI:59789"/>
        <dbReference type="ChEBI" id="CHEBI:90615"/>
        <dbReference type="ChEBI" id="CHEBI:90616"/>
        <dbReference type="EC" id="2.1.1.72"/>
    </reaction>
</comment>
<evidence type="ECO:0000256" key="2">
    <source>
        <dbReference type="ARBA" id="ARBA00022603"/>
    </source>
</evidence>
<dbReference type="InterPro" id="IPR022749">
    <property type="entry name" value="D12N6_MeTrfase_N"/>
</dbReference>
<dbReference type="RefSeq" id="WP_135029288.1">
    <property type="nucleotide sequence ID" value="NZ_BMLA01000003.1"/>
</dbReference>
<evidence type="ECO:0000256" key="3">
    <source>
        <dbReference type="ARBA" id="ARBA00022679"/>
    </source>
</evidence>
<feature type="domain" description="N6 adenine-specific DNA methyltransferase N-terminal" evidence="8">
    <location>
        <begin position="12"/>
        <end position="142"/>
    </location>
</feature>
<dbReference type="Gene3D" id="3.40.50.150">
    <property type="entry name" value="Vaccinia Virus protein VP39"/>
    <property type="match status" value="1"/>
</dbReference>
<evidence type="ECO:0000259" key="8">
    <source>
        <dbReference type="Pfam" id="PF12161"/>
    </source>
</evidence>
<sequence>MPAPVSTTPASLASFVWGIADQLRGVYKPNQYGMVVLPLTILRRMEQLMAPHRQTMRDLATTAPPAILPSLIHDRTGLLFHNTSPYDLQGILEDPDAAAQNLRAYVTGFSPNVADLFQHYEFEKTVDKLEDHGRLLLVLQQFAAMDLGPEALSNADMGTMFEDLIRRFAAASNETAGEHFTPRDAVALLVDLLLAERTEELDAGRHAIRHVYDPTAGTGGMLSILEDRLTARFPNARTELYGQELNDQSYAICKSDLIGRGKNAENIARGDTLKDDHHAGHRFDYVLSNPPYGGDWKASQKAVLEEIARGGAANRFPGGAPAISDGQMLFLQLVASKLRLPSQGGGRAGIVLNGSPLFTGGAGSGPSEIRRWLLESDLVEAIVALPTDMFMNTGIATYMWILDNNKAARRRGKVQLIDARTFFTKLRRNVGSKNKEVSDADRERILRIHAAFDQQTEEDAAFSQVLTPDAFGYREITVERPLQLRFEVDEATEAAALATKAAQKLDDDARAALAEALGGLRGRVWDNQSVFSLDLKKALRDHDAPAGAPLVKALIGAIGVHDPEAVVVKDAKGHLVPDPALRDTELVPFERSVHEYVQAEVAPHVPNAWIDESKTKIGYEIPFTRLFYVYEAPRPLEEIDAELKRLTAEIMELLQEVSER</sequence>
<dbReference type="AlphaFoldDB" id="A0A4Y8X1X7"/>
<dbReference type="OrthoDB" id="9784823at2"/>
<keyword evidence="4" id="KW-0949">S-adenosyl-L-methionine</keyword>
<evidence type="ECO:0000256" key="4">
    <source>
        <dbReference type="ARBA" id="ARBA00022691"/>
    </source>
</evidence>
<dbReference type="InterPro" id="IPR003356">
    <property type="entry name" value="DNA_methylase_A-5"/>
</dbReference>
<dbReference type="PANTHER" id="PTHR42933">
    <property type="entry name" value="SLR6095 PROTEIN"/>
    <property type="match status" value="1"/>
</dbReference>
<proteinExistence type="predicted"/>
<keyword evidence="2 9" id="KW-0489">Methyltransferase</keyword>
<dbReference type="GO" id="GO:0003677">
    <property type="term" value="F:DNA binding"/>
    <property type="evidence" value="ECO:0007669"/>
    <property type="project" value="InterPro"/>
</dbReference>
<dbReference type="EMBL" id="JACHMC010000001">
    <property type="protein sequence ID" value="MBB4881904.1"/>
    <property type="molecule type" value="Genomic_DNA"/>
</dbReference>
<gene>
    <name evidence="9" type="ORF">BJ976_000255</name>
</gene>
<name>A0A4Y8X1X7_9MICC</name>